<reference evidence="2 3" key="1">
    <citation type="submission" date="2018-08" db="EMBL/GenBank/DDBJ databases">
        <title>Genome and evolution of the arbuscular mycorrhizal fungus Diversispora epigaea (formerly Glomus versiforme) and its bacterial endosymbionts.</title>
        <authorList>
            <person name="Sun X."/>
            <person name="Fei Z."/>
            <person name="Harrison M."/>
        </authorList>
    </citation>
    <scope>NUCLEOTIDE SEQUENCE [LARGE SCALE GENOMIC DNA]</scope>
    <source>
        <strain evidence="2 3">IT104</strain>
    </source>
</reference>
<evidence type="ECO:0000313" key="3">
    <source>
        <dbReference type="Proteomes" id="UP000266861"/>
    </source>
</evidence>
<protein>
    <submittedName>
        <fullName evidence="2">Uncharacterized protein</fullName>
    </submittedName>
</protein>
<dbReference type="EMBL" id="PQFF01000011">
    <property type="protein sequence ID" value="RHZ89609.1"/>
    <property type="molecule type" value="Genomic_DNA"/>
</dbReference>
<comment type="caution">
    <text evidence="2">The sequence shown here is derived from an EMBL/GenBank/DDBJ whole genome shotgun (WGS) entry which is preliminary data.</text>
</comment>
<accession>A0A397JMN8</accession>
<sequence>MNQSHLLRVEAEMEEILKILQPQQPQHYHPSYQIQYHWAIYIKTLNINNNSNLNDSIKINDNTNTSDTTTTGTTTTKKQRRRKIKASIGSPIINNRNNDQYRSKMVIFTVVQIVELEKLRLGEEILEAKFYFLMLVVYKNEEDKSQRMSEGKK</sequence>
<organism evidence="2 3">
    <name type="scientific">Diversispora epigaea</name>
    <dbReference type="NCBI Taxonomy" id="1348612"/>
    <lineage>
        <taxon>Eukaryota</taxon>
        <taxon>Fungi</taxon>
        <taxon>Fungi incertae sedis</taxon>
        <taxon>Mucoromycota</taxon>
        <taxon>Glomeromycotina</taxon>
        <taxon>Glomeromycetes</taxon>
        <taxon>Diversisporales</taxon>
        <taxon>Diversisporaceae</taxon>
        <taxon>Diversispora</taxon>
    </lineage>
</organism>
<dbReference type="Proteomes" id="UP000266861">
    <property type="component" value="Unassembled WGS sequence"/>
</dbReference>
<feature type="region of interest" description="Disordered" evidence="1">
    <location>
        <begin position="59"/>
        <end position="91"/>
    </location>
</feature>
<feature type="compositionally biased region" description="Low complexity" evidence="1">
    <location>
        <begin position="59"/>
        <end position="76"/>
    </location>
</feature>
<dbReference type="AlphaFoldDB" id="A0A397JMN8"/>
<gene>
    <name evidence="2" type="ORF">Glove_13g233</name>
</gene>
<keyword evidence="3" id="KW-1185">Reference proteome</keyword>
<evidence type="ECO:0000256" key="1">
    <source>
        <dbReference type="SAM" id="MobiDB-lite"/>
    </source>
</evidence>
<name>A0A397JMN8_9GLOM</name>
<evidence type="ECO:0000313" key="2">
    <source>
        <dbReference type="EMBL" id="RHZ89609.1"/>
    </source>
</evidence>
<proteinExistence type="predicted"/>